<keyword evidence="3" id="KW-1185">Reference proteome</keyword>
<sequence length="180" mass="20584">MSSNDNKDKDPNKLDEEEMLALLDELKKRKHSKKVSVSLGFLLHRNYMIHMVLSLGVNFLIAAVVFGLTIGINQPLVAMNVTGFIMAFMLLTLIENFAKILLFKYLARAMILSMGLLSVTVQILILYMIDMIIVDGFHFTNVENIIIFAFSFSILRLVFATYLRRWLYNDRIIFLGGGKK</sequence>
<feature type="transmembrane region" description="Helical" evidence="1">
    <location>
        <begin position="47"/>
        <end position="70"/>
    </location>
</feature>
<keyword evidence="1" id="KW-0472">Membrane</keyword>
<evidence type="ECO:0000313" key="2">
    <source>
        <dbReference type="EMBL" id="MDI6452136.1"/>
    </source>
</evidence>
<evidence type="ECO:0000256" key="1">
    <source>
        <dbReference type="SAM" id="Phobius"/>
    </source>
</evidence>
<dbReference type="AlphaFoldDB" id="A0AAW6U2D1"/>
<evidence type="ECO:0000313" key="3">
    <source>
        <dbReference type="Proteomes" id="UP001431532"/>
    </source>
</evidence>
<reference evidence="2" key="1">
    <citation type="submission" date="2023-05" db="EMBL/GenBank/DDBJ databases">
        <title>Mariniplasma microaerophilum sp. nov., a novel anaerobic mollicute isolated from terrestrial mud volcano, Taman Peninsula, Russia.</title>
        <authorList>
            <person name="Khomyakova M.A."/>
            <person name="Merkel A.Y."/>
            <person name="Slobodkin A.I."/>
        </authorList>
    </citation>
    <scope>NUCLEOTIDE SEQUENCE</scope>
    <source>
        <strain evidence="2">M4Ah</strain>
    </source>
</reference>
<dbReference type="RefSeq" id="WP_282838550.1">
    <property type="nucleotide sequence ID" value="NZ_JASCXW010000002.1"/>
</dbReference>
<feature type="transmembrane region" description="Helical" evidence="1">
    <location>
        <begin position="145"/>
        <end position="163"/>
    </location>
</feature>
<organism evidence="2 3">
    <name type="scientific">Peloplasma aerotolerans</name>
    <dbReference type="NCBI Taxonomy" id="3044389"/>
    <lineage>
        <taxon>Bacteria</taxon>
        <taxon>Bacillati</taxon>
        <taxon>Mycoplasmatota</taxon>
        <taxon>Mollicutes</taxon>
        <taxon>Acholeplasmatales</taxon>
        <taxon>Acholeplasmataceae</taxon>
        <taxon>Peloplasma</taxon>
    </lineage>
</organism>
<keyword evidence="1" id="KW-0812">Transmembrane</keyword>
<protein>
    <submittedName>
        <fullName evidence="2">Uncharacterized protein</fullName>
    </submittedName>
</protein>
<dbReference type="EMBL" id="JASCXW010000002">
    <property type="protein sequence ID" value="MDI6452136.1"/>
    <property type="molecule type" value="Genomic_DNA"/>
</dbReference>
<accession>A0AAW6U2D1</accession>
<name>A0AAW6U2D1_9MOLU</name>
<proteinExistence type="predicted"/>
<feature type="transmembrane region" description="Helical" evidence="1">
    <location>
        <begin position="110"/>
        <end position="133"/>
    </location>
</feature>
<gene>
    <name evidence="2" type="ORF">QJ521_01055</name>
</gene>
<dbReference type="Proteomes" id="UP001431532">
    <property type="component" value="Unassembled WGS sequence"/>
</dbReference>
<keyword evidence="1" id="KW-1133">Transmembrane helix</keyword>
<feature type="transmembrane region" description="Helical" evidence="1">
    <location>
        <begin position="76"/>
        <end position="98"/>
    </location>
</feature>
<comment type="caution">
    <text evidence="2">The sequence shown here is derived from an EMBL/GenBank/DDBJ whole genome shotgun (WGS) entry which is preliminary data.</text>
</comment>